<dbReference type="AlphaFoldDB" id="A0AAV0FQD2"/>
<evidence type="ECO:0000256" key="2">
    <source>
        <dbReference type="ARBA" id="ARBA00009431"/>
    </source>
</evidence>
<dbReference type="GO" id="GO:0005773">
    <property type="term" value="C:vacuole"/>
    <property type="evidence" value="ECO:0007669"/>
    <property type="project" value="TreeGrafter"/>
</dbReference>
<keyword evidence="8" id="KW-1015">Disulfide bond</keyword>
<dbReference type="Proteomes" id="UP001152523">
    <property type="component" value="Unassembled WGS sequence"/>
</dbReference>
<accession>A0AAV0FQD2</accession>
<dbReference type="PANTHER" id="PTHR11802:SF470">
    <property type="entry name" value="CARBOXYPEPTIDASE"/>
    <property type="match status" value="1"/>
</dbReference>
<keyword evidence="12" id="KW-1185">Reference proteome</keyword>
<comment type="subcellular location">
    <subcellularLocation>
        <location evidence="1">Secreted</location>
    </subcellularLocation>
</comment>
<protein>
    <submittedName>
        <fullName evidence="11">Uncharacterized protein</fullName>
    </submittedName>
</protein>
<dbReference type="GO" id="GO:0005576">
    <property type="term" value="C:extracellular region"/>
    <property type="evidence" value="ECO:0007669"/>
    <property type="project" value="UniProtKB-SubCell"/>
</dbReference>
<evidence type="ECO:0000256" key="9">
    <source>
        <dbReference type="ARBA" id="ARBA00023180"/>
    </source>
</evidence>
<dbReference type="SUPFAM" id="SSF53474">
    <property type="entry name" value="alpha/beta-Hydrolases"/>
    <property type="match status" value="1"/>
</dbReference>
<dbReference type="InterPro" id="IPR001563">
    <property type="entry name" value="Peptidase_S10"/>
</dbReference>
<dbReference type="Gene3D" id="6.10.250.940">
    <property type="match status" value="1"/>
</dbReference>
<evidence type="ECO:0000313" key="12">
    <source>
        <dbReference type="Proteomes" id="UP001152523"/>
    </source>
</evidence>
<evidence type="ECO:0000256" key="7">
    <source>
        <dbReference type="ARBA" id="ARBA00022801"/>
    </source>
</evidence>
<keyword evidence="5" id="KW-0645">Protease</keyword>
<dbReference type="Pfam" id="PF00450">
    <property type="entry name" value="Peptidase_S10"/>
    <property type="match status" value="1"/>
</dbReference>
<evidence type="ECO:0000256" key="3">
    <source>
        <dbReference type="ARBA" id="ARBA00022525"/>
    </source>
</evidence>
<evidence type="ECO:0000256" key="4">
    <source>
        <dbReference type="ARBA" id="ARBA00022645"/>
    </source>
</evidence>
<evidence type="ECO:0000256" key="5">
    <source>
        <dbReference type="ARBA" id="ARBA00022670"/>
    </source>
</evidence>
<dbReference type="PANTHER" id="PTHR11802">
    <property type="entry name" value="SERINE PROTEASE FAMILY S10 SERINE CARBOXYPEPTIDASE"/>
    <property type="match status" value="1"/>
</dbReference>
<dbReference type="EMBL" id="CAMAPF010001001">
    <property type="protein sequence ID" value="CAH9137626.1"/>
    <property type="molecule type" value="Genomic_DNA"/>
</dbReference>
<dbReference type="InterPro" id="IPR029058">
    <property type="entry name" value="AB_hydrolase_fold"/>
</dbReference>
<comment type="similarity">
    <text evidence="2">Belongs to the peptidase S10 family.</text>
</comment>
<feature type="signal peptide" evidence="10">
    <location>
        <begin position="1"/>
        <end position="18"/>
    </location>
</feature>
<dbReference type="Gene3D" id="3.40.50.11320">
    <property type="match status" value="1"/>
</dbReference>
<keyword evidence="9" id="KW-0325">Glycoprotein</keyword>
<dbReference type="GO" id="GO:0004185">
    <property type="term" value="F:serine-type carboxypeptidase activity"/>
    <property type="evidence" value="ECO:0007669"/>
    <property type="project" value="InterPro"/>
</dbReference>
<sequence length="496" mass="55793">MKLMRLWLSWFPLLLTRQQWDFPITQCEANPQAKSLYDVVISSGLSRNSENALSGEWPQLHNYLFSSSSVYVGPQKGLREADKIVSLPGQPLGVEFDQYSGYVTVDPKAGRSLFYYFAESHRNSSAKPLVLWLAGGPGCSSFGYGSFLQLGPFKVHSDGKTLYMNYYSWNKVANVLFLESPAGVGFSYSNTTSDYNTTGDKRTAEDTYTFLVNWFERFPQYKNRDFYLTGVSYGGRFVAQLAYTIVAHNQNPNQTFINLKDIAIGNPILDRHLLLKGNLEYLWTHAMISDKTHAAINKYCDFDNANYSASCKEYISKGQNEVGPVLRDNIYSSACTQDAQKPQSHVSGYDECSRNYVEAYLNRKNVQEALHAIDTNWTLCSKYISRGTWKDSPDTVLPILKQLIANKVNIWIISGDTDGIISVTTTRLAVNAMQLAEVTDWRPWLSNQEVGGYVEGHKGLTLVTIRGAGHEFASYQPERSLTVISSFLRNKLPPAV</sequence>
<proteinExistence type="inferred from homology"/>
<dbReference type="PRINTS" id="PR00724">
    <property type="entry name" value="CRBOXYPTASEC"/>
</dbReference>
<dbReference type="FunFam" id="3.40.50.1820:FF:000030">
    <property type="entry name" value="Carboxypeptidase"/>
    <property type="match status" value="1"/>
</dbReference>
<reference evidence="11" key="1">
    <citation type="submission" date="2022-07" db="EMBL/GenBank/DDBJ databases">
        <authorList>
            <person name="Macas J."/>
            <person name="Novak P."/>
            <person name="Neumann P."/>
        </authorList>
    </citation>
    <scope>NUCLEOTIDE SEQUENCE</scope>
</reference>
<evidence type="ECO:0000256" key="6">
    <source>
        <dbReference type="ARBA" id="ARBA00022729"/>
    </source>
</evidence>
<organism evidence="11 12">
    <name type="scientific">Cuscuta epithymum</name>
    <dbReference type="NCBI Taxonomy" id="186058"/>
    <lineage>
        <taxon>Eukaryota</taxon>
        <taxon>Viridiplantae</taxon>
        <taxon>Streptophyta</taxon>
        <taxon>Embryophyta</taxon>
        <taxon>Tracheophyta</taxon>
        <taxon>Spermatophyta</taxon>
        <taxon>Magnoliopsida</taxon>
        <taxon>eudicotyledons</taxon>
        <taxon>Gunneridae</taxon>
        <taxon>Pentapetalae</taxon>
        <taxon>asterids</taxon>
        <taxon>lamiids</taxon>
        <taxon>Solanales</taxon>
        <taxon>Convolvulaceae</taxon>
        <taxon>Cuscuteae</taxon>
        <taxon>Cuscuta</taxon>
        <taxon>Cuscuta subgen. Cuscuta</taxon>
    </lineage>
</organism>
<dbReference type="FunFam" id="3.40.50.11320:FF:000002">
    <property type="entry name" value="Carboxypeptidase"/>
    <property type="match status" value="1"/>
</dbReference>
<keyword evidence="7" id="KW-0378">Hydrolase</keyword>
<gene>
    <name evidence="11" type="ORF">CEPIT_LOCUS36175</name>
</gene>
<evidence type="ECO:0000256" key="8">
    <source>
        <dbReference type="ARBA" id="ARBA00023157"/>
    </source>
</evidence>
<keyword evidence="3" id="KW-0964">Secreted</keyword>
<feature type="chain" id="PRO_5043426513" evidence="10">
    <location>
        <begin position="19"/>
        <end position="496"/>
    </location>
</feature>
<evidence type="ECO:0000313" key="11">
    <source>
        <dbReference type="EMBL" id="CAH9137626.1"/>
    </source>
</evidence>
<keyword evidence="6 10" id="KW-0732">Signal</keyword>
<evidence type="ECO:0000256" key="10">
    <source>
        <dbReference type="SAM" id="SignalP"/>
    </source>
</evidence>
<dbReference type="GO" id="GO:0006508">
    <property type="term" value="P:proteolysis"/>
    <property type="evidence" value="ECO:0007669"/>
    <property type="project" value="UniProtKB-KW"/>
</dbReference>
<keyword evidence="4" id="KW-0121">Carboxypeptidase</keyword>
<comment type="caution">
    <text evidence="11">The sequence shown here is derived from an EMBL/GenBank/DDBJ whole genome shotgun (WGS) entry which is preliminary data.</text>
</comment>
<dbReference type="Gene3D" id="3.40.50.1820">
    <property type="entry name" value="alpha/beta hydrolase"/>
    <property type="match status" value="1"/>
</dbReference>
<name>A0AAV0FQD2_9ASTE</name>
<evidence type="ECO:0000256" key="1">
    <source>
        <dbReference type="ARBA" id="ARBA00004613"/>
    </source>
</evidence>